<feature type="transmembrane region" description="Helical" evidence="1">
    <location>
        <begin position="26"/>
        <end position="47"/>
    </location>
</feature>
<keyword evidence="1" id="KW-0812">Transmembrane</keyword>
<sequence length="49" mass="5318">MDKDKDSKRPSRPRRVANVAFPPAKYGLYLAIAIIAVMGILMLVGSLSS</sequence>
<dbReference type="AlphaFoldDB" id="E0XPT0"/>
<evidence type="ECO:0000256" key="1">
    <source>
        <dbReference type="SAM" id="Phobius"/>
    </source>
</evidence>
<name>E0XPT0_9BACT</name>
<organism evidence="2">
    <name type="scientific">uncultured bacterium HF770_09N20</name>
    <dbReference type="NCBI Taxonomy" id="710816"/>
    <lineage>
        <taxon>Bacteria</taxon>
        <taxon>environmental samples</taxon>
    </lineage>
</organism>
<keyword evidence="1" id="KW-0472">Membrane</keyword>
<protein>
    <submittedName>
        <fullName evidence="2">Uncharacterized protein</fullName>
    </submittedName>
</protein>
<dbReference type="EMBL" id="GU474837">
    <property type="protein sequence ID" value="ADI16421.1"/>
    <property type="molecule type" value="Genomic_DNA"/>
</dbReference>
<keyword evidence="1" id="KW-1133">Transmembrane helix</keyword>
<accession>E0XPT0</accession>
<evidence type="ECO:0000313" key="2">
    <source>
        <dbReference type="EMBL" id="ADI16421.1"/>
    </source>
</evidence>
<reference evidence="2" key="1">
    <citation type="journal article" date="2011" name="Environ. Microbiol.">
        <title>Time-series analyses of Monterey Bay coastal microbial picoplankton using a 'genome proxy' microarray.</title>
        <authorList>
            <person name="Rich V.I."/>
            <person name="Pham V.D."/>
            <person name="Eppley J."/>
            <person name="Shi Y."/>
            <person name="DeLong E.F."/>
        </authorList>
    </citation>
    <scope>NUCLEOTIDE SEQUENCE</scope>
</reference>
<proteinExistence type="predicted"/>